<accession>A0A4T0X2D3</accession>
<feature type="compositionally biased region" description="Low complexity" evidence="1">
    <location>
        <begin position="1"/>
        <end position="20"/>
    </location>
</feature>
<gene>
    <name evidence="2" type="ORF">CANINC_002184</name>
</gene>
<evidence type="ECO:0000313" key="2">
    <source>
        <dbReference type="EMBL" id="TID29036.1"/>
    </source>
</evidence>
<comment type="caution">
    <text evidence="2">The sequence shown here is derived from an EMBL/GenBank/DDBJ whole genome shotgun (WGS) entry which is preliminary data.</text>
</comment>
<organism evidence="2 3">
    <name type="scientific">Pichia inconspicua</name>
    <dbReference type="NCBI Taxonomy" id="52247"/>
    <lineage>
        <taxon>Eukaryota</taxon>
        <taxon>Fungi</taxon>
        <taxon>Dikarya</taxon>
        <taxon>Ascomycota</taxon>
        <taxon>Saccharomycotina</taxon>
        <taxon>Pichiomycetes</taxon>
        <taxon>Pichiales</taxon>
        <taxon>Pichiaceae</taxon>
        <taxon>Pichia</taxon>
    </lineage>
</organism>
<dbReference type="EMBL" id="SELW01000349">
    <property type="protein sequence ID" value="TID29036.1"/>
    <property type="molecule type" value="Genomic_DNA"/>
</dbReference>
<dbReference type="Proteomes" id="UP000307173">
    <property type="component" value="Unassembled WGS sequence"/>
</dbReference>
<evidence type="ECO:0000313" key="3">
    <source>
        <dbReference type="Proteomes" id="UP000307173"/>
    </source>
</evidence>
<reference evidence="2 3" key="1">
    <citation type="journal article" date="2019" name="Front. Genet.">
        <title>Whole-Genome Sequencing of the Opportunistic Yeast Pathogen Candida inconspicua Uncovers Its Hybrid Origin.</title>
        <authorList>
            <person name="Mixao V."/>
            <person name="Hansen A.P."/>
            <person name="Saus E."/>
            <person name="Boekhout T."/>
            <person name="Lass-Florl C."/>
            <person name="Gabaldon T."/>
        </authorList>
    </citation>
    <scope>NUCLEOTIDE SEQUENCE [LARGE SCALE GENOMIC DNA]</scope>
    <source>
        <strain evidence="2 3">CBS 180</strain>
    </source>
</reference>
<sequence>MSTPDPAATPTIPTQTNPAPMDAAIVPEPDVTVQSVNTTESTILPPLPPPLNAPPKVESLEHLDYLKRIKGFHKKKFESKNTFKSILDAIPRFVKTAPAEAAKFKTRYNSNEGVHSYFEKLIKELEIFPIHSSISGIFIRILKSTPDTVMRPGIMPPQEGWHVDGVHLIPEEIVELEELLNPVLRVFLKATGWIDYTAVVPYLAKEATLPKDAAEFYDNLVAVEDYDRIPFDQLMFSIKIAWIRSKPDTESGVRLVNQYVLEGAIGSWSLLQHCKTSVKELTQNEAHRTYELYVAKAKGTLYNPRSVLYNWALDFQRYISASHPNLMHFVRACVNYLNKLLKNQSEIPSLDFLDPWFLVITSREALTHPRETNYASLEGGSPQPAFTASSNGKRKETNHGKPGNKRQQVTSVKPQGGAAKSLLLVLMSSNTSSSSVVQISCTPNLLSSKGKLEMFGVQRVAMIIVTRTSTFSLMERRMKMPSSMNLYQELLRLTKFFSKHQTFNNNVFMMQNHLLNEFLISQSTICSKLSAFSYHQQFM</sequence>
<dbReference type="AlphaFoldDB" id="A0A4T0X2D3"/>
<evidence type="ECO:0000256" key="1">
    <source>
        <dbReference type="SAM" id="MobiDB-lite"/>
    </source>
</evidence>
<keyword evidence="3" id="KW-1185">Reference proteome</keyword>
<feature type="region of interest" description="Disordered" evidence="1">
    <location>
        <begin position="1"/>
        <end position="22"/>
    </location>
</feature>
<name>A0A4T0X2D3_9ASCO</name>
<proteinExistence type="predicted"/>
<feature type="region of interest" description="Disordered" evidence="1">
    <location>
        <begin position="373"/>
        <end position="415"/>
    </location>
</feature>
<protein>
    <submittedName>
        <fullName evidence="2">Uncharacterized protein</fullName>
    </submittedName>
</protein>